<evidence type="ECO:0000256" key="1">
    <source>
        <dbReference type="ARBA" id="ARBA00022730"/>
    </source>
</evidence>
<dbReference type="Pfam" id="PF01084">
    <property type="entry name" value="Ribosomal_S18"/>
    <property type="match status" value="1"/>
</dbReference>
<dbReference type="GO" id="GO:0070181">
    <property type="term" value="F:small ribosomal subunit rRNA binding"/>
    <property type="evidence" value="ECO:0007669"/>
    <property type="project" value="TreeGrafter"/>
</dbReference>
<dbReference type="PRINTS" id="PR00974">
    <property type="entry name" value="RIBOSOMALS18"/>
</dbReference>
<protein>
    <recommendedName>
        <fullName evidence="5">Small ribosomal subunit protein bS18c</fullName>
    </recommendedName>
</protein>
<gene>
    <name evidence="6" type="ORF">CTI12_AA330770</name>
</gene>
<keyword evidence="2" id="KW-0694">RNA-binding</keyword>
<dbReference type="STRING" id="35608.A0A2U1MXW4"/>
<dbReference type="Gene3D" id="4.10.640.10">
    <property type="entry name" value="Ribosomal protein S18"/>
    <property type="match status" value="1"/>
</dbReference>
<evidence type="ECO:0000256" key="2">
    <source>
        <dbReference type="ARBA" id="ARBA00022884"/>
    </source>
</evidence>
<dbReference type="GO" id="GO:0006412">
    <property type="term" value="P:translation"/>
    <property type="evidence" value="ECO:0007669"/>
    <property type="project" value="InterPro"/>
</dbReference>
<dbReference type="InterPro" id="IPR036870">
    <property type="entry name" value="Ribosomal_bS18_sf"/>
</dbReference>
<comment type="caution">
    <text evidence="6">The sequence shown here is derived from an EMBL/GenBank/DDBJ whole genome shotgun (WGS) entry which is preliminary data.</text>
</comment>
<evidence type="ECO:0000256" key="5">
    <source>
        <dbReference type="ARBA" id="ARBA00035266"/>
    </source>
</evidence>
<dbReference type="OrthoDB" id="21463at2759"/>
<dbReference type="PANTHER" id="PTHR13479:SF65">
    <property type="entry name" value="F10K1.8 PROTEIN"/>
    <property type="match status" value="1"/>
</dbReference>
<dbReference type="Proteomes" id="UP000245207">
    <property type="component" value="Unassembled WGS sequence"/>
</dbReference>
<dbReference type="GO" id="GO:0003735">
    <property type="term" value="F:structural constituent of ribosome"/>
    <property type="evidence" value="ECO:0007669"/>
    <property type="project" value="InterPro"/>
</dbReference>
<dbReference type="PANTHER" id="PTHR13479">
    <property type="entry name" value="30S RIBOSOMAL PROTEIN S18"/>
    <property type="match status" value="1"/>
</dbReference>
<dbReference type="EMBL" id="PKPP01004105">
    <property type="protein sequence ID" value="PWA66079.1"/>
    <property type="molecule type" value="Genomic_DNA"/>
</dbReference>
<keyword evidence="3 6" id="KW-0689">Ribosomal protein</keyword>
<keyword evidence="7" id="KW-1185">Reference proteome</keyword>
<dbReference type="GO" id="GO:0005763">
    <property type="term" value="C:mitochondrial small ribosomal subunit"/>
    <property type="evidence" value="ECO:0007669"/>
    <property type="project" value="TreeGrafter"/>
</dbReference>
<evidence type="ECO:0000256" key="4">
    <source>
        <dbReference type="ARBA" id="ARBA00023274"/>
    </source>
</evidence>
<evidence type="ECO:0000313" key="6">
    <source>
        <dbReference type="EMBL" id="PWA66079.1"/>
    </source>
</evidence>
<keyword evidence="4" id="KW-0687">Ribonucleoprotein</keyword>
<dbReference type="SUPFAM" id="SSF46911">
    <property type="entry name" value="Ribosomal protein S18"/>
    <property type="match status" value="1"/>
</dbReference>
<proteinExistence type="predicted"/>
<evidence type="ECO:0000256" key="3">
    <source>
        <dbReference type="ARBA" id="ARBA00022980"/>
    </source>
</evidence>
<reference evidence="6 7" key="1">
    <citation type="journal article" date="2018" name="Mol. Plant">
        <title>The genome of Artemisia annua provides insight into the evolution of Asteraceae family and artemisinin biosynthesis.</title>
        <authorList>
            <person name="Shen Q."/>
            <person name="Zhang L."/>
            <person name="Liao Z."/>
            <person name="Wang S."/>
            <person name="Yan T."/>
            <person name="Shi P."/>
            <person name="Liu M."/>
            <person name="Fu X."/>
            <person name="Pan Q."/>
            <person name="Wang Y."/>
            <person name="Lv Z."/>
            <person name="Lu X."/>
            <person name="Zhang F."/>
            <person name="Jiang W."/>
            <person name="Ma Y."/>
            <person name="Chen M."/>
            <person name="Hao X."/>
            <person name="Li L."/>
            <person name="Tang Y."/>
            <person name="Lv G."/>
            <person name="Zhou Y."/>
            <person name="Sun X."/>
            <person name="Brodelius P.E."/>
            <person name="Rose J.K.C."/>
            <person name="Tang K."/>
        </authorList>
    </citation>
    <scope>NUCLEOTIDE SEQUENCE [LARGE SCALE GENOMIC DNA]</scope>
    <source>
        <strain evidence="7">cv. Huhao1</strain>
        <tissue evidence="6">Leaf</tissue>
    </source>
</reference>
<organism evidence="6 7">
    <name type="scientific">Artemisia annua</name>
    <name type="common">Sweet wormwood</name>
    <dbReference type="NCBI Taxonomy" id="35608"/>
    <lineage>
        <taxon>Eukaryota</taxon>
        <taxon>Viridiplantae</taxon>
        <taxon>Streptophyta</taxon>
        <taxon>Embryophyta</taxon>
        <taxon>Tracheophyta</taxon>
        <taxon>Spermatophyta</taxon>
        <taxon>Magnoliopsida</taxon>
        <taxon>eudicotyledons</taxon>
        <taxon>Gunneridae</taxon>
        <taxon>Pentapetalae</taxon>
        <taxon>asterids</taxon>
        <taxon>campanulids</taxon>
        <taxon>Asterales</taxon>
        <taxon>Asteraceae</taxon>
        <taxon>Asteroideae</taxon>
        <taxon>Anthemideae</taxon>
        <taxon>Artemisiinae</taxon>
        <taxon>Artemisia</taxon>
    </lineage>
</organism>
<dbReference type="InterPro" id="IPR001648">
    <property type="entry name" value="Ribosomal_bS18"/>
</dbReference>
<dbReference type="AlphaFoldDB" id="A0A2U1MXW4"/>
<name>A0A2U1MXW4_ARTAN</name>
<keyword evidence="1" id="KW-0699">rRNA-binding</keyword>
<sequence>MTKWTHMESSSCHYLPHWSHLLYEVRALCHCQMKCFISSLNPLLVTGSPSLHQPLNAELFINKTYTNNSSIFINGVMRLVQGVLRSLAASKSPGCQGFSVARTFATSSASAIEPDANTNSSETMEEFERSVYGDLPGNNLSSSSFFQKLDQQKRVNERSAMNSRFSGSRRGGLVDGLDGSFTSLTDGLDGKLKDAATYFEYDVNEIEKEDYKFRPDVTFWPGNTYDVKDLDLTKPGIRKPSKRSEFEVTTKEVLEKADFRNVKFLANFITEAGVIQKRSKFKISAKAQRKIAREIKTARAFGLMPFTTMGTKHFVYGRNMQDVDKDYEYEVYEHNFVDEAS</sequence>
<evidence type="ECO:0000313" key="7">
    <source>
        <dbReference type="Proteomes" id="UP000245207"/>
    </source>
</evidence>
<accession>A0A2U1MXW4</accession>